<dbReference type="PaxDb" id="3635-A0A1U8NBR8"/>
<sequence length="111" mass="12544">MPNYVKFMKDILSKKKMLSEFEIVALTKKKMLSEFEIVALTKECNASLQNKIPLKMKDPRRFTISCNIGESYCGKALCDLGARINLMEKSSFKMLGIGEVRSTAVTLQLTD</sequence>
<dbReference type="GeneID" id="107946560"/>
<dbReference type="RefSeq" id="XP_016736465.1">
    <property type="nucleotide sequence ID" value="XM_016880976.1"/>
</dbReference>
<organism evidence="1 2">
    <name type="scientific">Gossypium hirsutum</name>
    <name type="common">Upland cotton</name>
    <name type="synonym">Gossypium mexicanum</name>
    <dbReference type="NCBI Taxonomy" id="3635"/>
    <lineage>
        <taxon>Eukaryota</taxon>
        <taxon>Viridiplantae</taxon>
        <taxon>Streptophyta</taxon>
        <taxon>Embryophyta</taxon>
        <taxon>Tracheophyta</taxon>
        <taxon>Spermatophyta</taxon>
        <taxon>Magnoliopsida</taxon>
        <taxon>eudicotyledons</taxon>
        <taxon>Gunneridae</taxon>
        <taxon>Pentapetalae</taxon>
        <taxon>rosids</taxon>
        <taxon>malvids</taxon>
        <taxon>Malvales</taxon>
        <taxon>Malvaceae</taxon>
        <taxon>Malvoideae</taxon>
        <taxon>Gossypium</taxon>
    </lineage>
</organism>
<name>A0A1U8NBR8_GOSHI</name>
<proteinExistence type="predicted"/>
<reference evidence="1" key="1">
    <citation type="journal article" date="2020" name="Nat. Genet.">
        <title>Genomic diversifications of five Gossypium allopolyploid species and their impact on cotton improvement.</title>
        <authorList>
            <person name="Chen Z.J."/>
            <person name="Sreedasyam A."/>
            <person name="Ando A."/>
            <person name="Song Q."/>
            <person name="De Santiago L.M."/>
            <person name="Hulse-Kemp A.M."/>
            <person name="Ding M."/>
            <person name="Ye W."/>
            <person name="Kirkbride R.C."/>
            <person name="Jenkins J."/>
            <person name="Plott C."/>
            <person name="Lovell J."/>
            <person name="Lin Y.M."/>
            <person name="Vaughn R."/>
            <person name="Liu B."/>
            <person name="Simpson S."/>
            <person name="Scheffler B.E."/>
            <person name="Wen L."/>
            <person name="Saski C.A."/>
            <person name="Grover C.E."/>
            <person name="Hu G."/>
            <person name="Conover J.L."/>
            <person name="Carlson J.W."/>
            <person name="Shu S."/>
            <person name="Boston L.B."/>
            <person name="Williams M."/>
            <person name="Peterson D.G."/>
            <person name="McGee K."/>
            <person name="Jones D.C."/>
            <person name="Wendel J.F."/>
            <person name="Stelly D.M."/>
            <person name="Grimwood J."/>
            <person name="Schmutz J."/>
        </authorList>
    </citation>
    <scope>NUCLEOTIDE SEQUENCE [LARGE SCALE GENOMIC DNA]</scope>
    <source>
        <strain evidence="1">cv. TM-1</strain>
    </source>
</reference>
<keyword evidence="1" id="KW-1185">Reference proteome</keyword>
<accession>A0A1U8NBR8</accession>
<reference evidence="2" key="2">
    <citation type="submission" date="2025-08" db="UniProtKB">
        <authorList>
            <consortium name="RefSeq"/>
        </authorList>
    </citation>
    <scope>IDENTIFICATION</scope>
</reference>
<evidence type="ECO:0000313" key="2">
    <source>
        <dbReference type="RefSeq" id="XP_016736465.1"/>
    </source>
</evidence>
<dbReference type="PANTHER" id="PTHR33067">
    <property type="entry name" value="RNA-DIRECTED DNA POLYMERASE-RELATED"/>
    <property type="match status" value="1"/>
</dbReference>
<dbReference type="KEGG" id="ghi:107946560"/>
<gene>
    <name evidence="2" type="primary">LOC107946560</name>
</gene>
<dbReference type="InterPro" id="IPR021109">
    <property type="entry name" value="Peptidase_aspartic_dom_sf"/>
</dbReference>
<dbReference type="AlphaFoldDB" id="A0A1U8NBR8"/>
<dbReference type="PANTHER" id="PTHR33067:SF39">
    <property type="entry name" value="TRANSCRIPTION FACTOR INTERACTOR AND REGULATOR CCHC(ZN) FAMILY"/>
    <property type="match status" value="1"/>
</dbReference>
<protein>
    <recommendedName>
        <fullName evidence="3">Gag-asp_proteas domain-containing protein</fullName>
    </recommendedName>
</protein>
<evidence type="ECO:0000313" key="1">
    <source>
        <dbReference type="Proteomes" id="UP000818029"/>
    </source>
</evidence>
<evidence type="ECO:0008006" key="3">
    <source>
        <dbReference type="Google" id="ProtNLM"/>
    </source>
</evidence>
<dbReference type="Gene3D" id="2.40.70.10">
    <property type="entry name" value="Acid Proteases"/>
    <property type="match status" value="1"/>
</dbReference>
<dbReference type="Proteomes" id="UP000818029">
    <property type="component" value="Chromosome A08"/>
</dbReference>